<dbReference type="Proteomes" id="UP001060170">
    <property type="component" value="Chromosome 12"/>
</dbReference>
<proteinExistence type="predicted"/>
<reference evidence="2" key="1">
    <citation type="journal article" date="2018" name="BMC Genomics">
        <title>Genomic insights into host adaptation between the wheat stripe rust pathogen (Puccinia striiformis f. sp. tritici) and the barley stripe rust pathogen (Puccinia striiformis f. sp. hordei).</title>
        <authorList>
            <person name="Xia C."/>
            <person name="Wang M."/>
            <person name="Yin C."/>
            <person name="Cornejo O.E."/>
            <person name="Hulbert S.H."/>
            <person name="Chen X."/>
        </authorList>
    </citation>
    <scope>NUCLEOTIDE SEQUENCE [LARGE SCALE GENOMIC DNA]</scope>
    <source>
        <strain evidence="2">93-210</strain>
    </source>
</reference>
<evidence type="ECO:0000313" key="1">
    <source>
        <dbReference type="EMBL" id="KAI7942598.1"/>
    </source>
</evidence>
<reference evidence="1 2" key="3">
    <citation type="journal article" date="2022" name="Microbiol. Spectr.">
        <title>Folding features and dynamics of 3D genome architecture in plant fungal pathogens.</title>
        <authorList>
            <person name="Xia C."/>
        </authorList>
    </citation>
    <scope>NUCLEOTIDE SEQUENCE [LARGE SCALE GENOMIC DNA]</scope>
    <source>
        <strain evidence="1 2">93-210</strain>
    </source>
</reference>
<dbReference type="EMBL" id="CM045876">
    <property type="protein sequence ID" value="KAI7942598.1"/>
    <property type="molecule type" value="Genomic_DNA"/>
</dbReference>
<evidence type="ECO:0000313" key="2">
    <source>
        <dbReference type="Proteomes" id="UP001060170"/>
    </source>
</evidence>
<name>A0ACC0E2D6_9BASI</name>
<protein>
    <submittedName>
        <fullName evidence="1">Uncharacterized protein</fullName>
    </submittedName>
</protein>
<reference evidence="2" key="2">
    <citation type="journal article" date="2018" name="Mol. Plant Microbe Interact.">
        <title>Genome sequence resources for the wheat stripe rust pathogen (Puccinia striiformis f. sp. tritici) and the barley stripe rust pathogen (Puccinia striiformis f. sp. hordei).</title>
        <authorList>
            <person name="Xia C."/>
            <person name="Wang M."/>
            <person name="Yin C."/>
            <person name="Cornejo O.E."/>
            <person name="Hulbert S.H."/>
            <person name="Chen X."/>
        </authorList>
    </citation>
    <scope>NUCLEOTIDE SEQUENCE [LARGE SCALE GENOMIC DNA]</scope>
    <source>
        <strain evidence="2">93-210</strain>
    </source>
</reference>
<organism evidence="1 2">
    <name type="scientific">Puccinia striiformis f. sp. tritici</name>
    <dbReference type="NCBI Taxonomy" id="168172"/>
    <lineage>
        <taxon>Eukaryota</taxon>
        <taxon>Fungi</taxon>
        <taxon>Dikarya</taxon>
        <taxon>Basidiomycota</taxon>
        <taxon>Pucciniomycotina</taxon>
        <taxon>Pucciniomycetes</taxon>
        <taxon>Pucciniales</taxon>
        <taxon>Pucciniaceae</taxon>
        <taxon>Puccinia</taxon>
    </lineage>
</organism>
<accession>A0ACC0E2D6</accession>
<comment type="caution">
    <text evidence="1">The sequence shown here is derived from an EMBL/GenBank/DDBJ whole genome shotgun (WGS) entry which is preliminary data.</text>
</comment>
<keyword evidence="2" id="KW-1185">Reference proteome</keyword>
<gene>
    <name evidence="1" type="ORF">MJO28_012625</name>
</gene>
<sequence length="490" mass="54300">MVAEIPRKINKRTSHPAIRSGFDNNAKSDSVQHLERIRNGRQSACITPAIKSLQFDTCHGSVSPLIPDTKWHTRGPDSTAQERLDHARRLATNQVSGAYASYNAPELSQHCLNKVNRPVYDSSCSNLLSHANRCIAKEQRPPGNKTLASVGVSGTGDIDPREVLQRCTVWCAEGAKPFLALEEASLRRLLHPAIIKNLPSRKSVSKAIHMLYLCVHERFYEELKLHKGAMYLGVGAWQTPNGFDILGAVVYRLLIDSAGRYKLDSMPLDFVQLKERHTGEYLACVVQYIVEKFGLENRICGLVSDNATNNATMIGELKQLGWKCSKVADTDDEEEAHELIERFNEEECKSESGEEGELADTTGVEDGQLGSQDELDLGDIEGIEEEDVSDVYTSASRRQSLVKLVRLSVSVPAPREDGPDESRDLHSSALRLEAVQSHQDKQLSKPSTKTLALRITDPKDNIIRKFASRTTNSLWADTSNKGTKGDKVIA</sequence>